<organism evidence="2 3">
    <name type="scientific">Pleurodeles waltl</name>
    <name type="common">Iberian ribbed newt</name>
    <dbReference type="NCBI Taxonomy" id="8319"/>
    <lineage>
        <taxon>Eukaryota</taxon>
        <taxon>Metazoa</taxon>
        <taxon>Chordata</taxon>
        <taxon>Craniata</taxon>
        <taxon>Vertebrata</taxon>
        <taxon>Euteleostomi</taxon>
        <taxon>Amphibia</taxon>
        <taxon>Batrachia</taxon>
        <taxon>Caudata</taxon>
        <taxon>Salamandroidea</taxon>
        <taxon>Salamandridae</taxon>
        <taxon>Pleurodelinae</taxon>
        <taxon>Pleurodeles</taxon>
    </lineage>
</organism>
<keyword evidence="3" id="KW-1185">Reference proteome</keyword>
<dbReference type="EMBL" id="JANPWB010000011">
    <property type="protein sequence ID" value="KAJ1131560.1"/>
    <property type="molecule type" value="Genomic_DNA"/>
</dbReference>
<dbReference type="AlphaFoldDB" id="A0AAV7PX40"/>
<protein>
    <submittedName>
        <fullName evidence="2">Uncharacterized protein</fullName>
    </submittedName>
</protein>
<sequence length="76" mass="8515">MNATSRRQQQENKHKMEKPVGDEPAAVLGAGGAQKVRIIVLWLPRVTGHGLAFVALCETFFRFEPELTFHRDVAPD</sequence>
<accession>A0AAV7PX40</accession>
<dbReference type="Proteomes" id="UP001066276">
    <property type="component" value="Chromosome 7"/>
</dbReference>
<proteinExistence type="predicted"/>
<name>A0AAV7PX40_PLEWA</name>
<feature type="region of interest" description="Disordered" evidence="1">
    <location>
        <begin position="1"/>
        <end position="26"/>
    </location>
</feature>
<feature type="compositionally biased region" description="Basic and acidic residues" evidence="1">
    <location>
        <begin position="8"/>
        <end position="21"/>
    </location>
</feature>
<evidence type="ECO:0000256" key="1">
    <source>
        <dbReference type="SAM" id="MobiDB-lite"/>
    </source>
</evidence>
<evidence type="ECO:0000313" key="3">
    <source>
        <dbReference type="Proteomes" id="UP001066276"/>
    </source>
</evidence>
<gene>
    <name evidence="2" type="ORF">NDU88_009895</name>
</gene>
<evidence type="ECO:0000313" key="2">
    <source>
        <dbReference type="EMBL" id="KAJ1131560.1"/>
    </source>
</evidence>
<reference evidence="2" key="1">
    <citation type="journal article" date="2022" name="bioRxiv">
        <title>Sequencing and chromosome-scale assembly of the giantPleurodeles waltlgenome.</title>
        <authorList>
            <person name="Brown T."/>
            <person name="Elewa A."/>
            <person name="Iarovenko S."/>
            <person name="Subramanian E."/>
            <person name="Araus A.J."/>
            <person name="Petzold A."/>
            <person name="Susuki M."/>
            <person name="Suzuki K.-i.T."/>
            <person name="Hayashi T."/>
            <person name="Toyoda A."/>
            <person name="Oliveira C."/>
            <person name="Osipova E."/>
            <person name="Leigh N.D."/>
            <person name="Simon A."/>
            <person name="Yun M.H."/>
        </authorList>
    </citation>
    <scope>NUCLEOTIDE SEQUENCE</scope>
    <source>
        <strain evidence="2">20211129_DDA</strain>
        <tissue evidence="2">Liver</tissue>
    </source>
</reference>
<comment type="caution">
    <text evidence="2">The sequence shown here is derived from an EMBL/GenBank/DDBJ whole genome shotgun (WGS) entry which is preliminary data.</text>
</comment>